<dbReference type="EMBL" id="UGYK01000002">
    <property type="protein sequence ID" value="SUI43953.1"/>
    <property type="molecule type" value="Genomic_DNA"/>
</dbReference>
<evidence type="ECO:0000313" key="2">
    <source>
        <dbReference type="Proteomes" id="UP000254765"/>
    </source>
</evidence>
<organism evidence="1 2">
    <name type="scientific">Serratia marcescens</name>
    <dbReference type="NCBI Taxonomy" id="615"/>
    <lineage>
        <taxon>Bacteria</taxon>
        <taxon>Pseudomonadati</taxon>
        <taxon>Pseudomonadota</taxon>
        <taxon>Gammaproteobacteria</taxon>
        <taxon>Enterobacterales</taxon>
        <taxon>Yersiniaceae</taxon>
        <taxon>Serratia</taxon>
    </lineage>
</organism>
<dbReference type="AlphaFoldDB" id="A0A379YE23"/>
<sequence length="146" mass="15621">MAPWRSVADSLTLAMSKAPPAERLPPVFSLLSLLPAPRSILPDSLLSLRVWVDSAACSATLLPALRLTSPWLLTSVPCSVRSRPAFSSTPCWPLMLPTCAVLLLLSPLWVPPPNPAPKFLLSAVKPPLAEALTLKPLRLSLCLSLA</sequence>
<gene>
    <name evidence="1" type="ORF">NCTC10211_01584</name>
</gene>
<dbReference type="Proteomes" id="UP000254765">
    <property type="component" value="Unassembled WGS sequence"/>
</dbReference>
<evidence type="ECO:0000313" key="1">
    <source>
        <dbReference type="EMBL" id="SUI43953.1"/>
    </source>
</evidence>
<accession>A0A379YE23</accession>
<reference evidence="1 2" key="1">
    <citation type="submission" date="2018-06" db="EMBL/GenBank/DDBJ databases">
        <authorList>
            <consortium name="Pathogen Informatics"/>
            <person name="Doyle S."/>
        </authorList>
    </citation>
    <scope>NUCLEOTIDE SEQUENCE [LARGE SCALE GENOMIC DNA]</scope>
    <source>
        <strain evidence="1 2">NCTC10211</strain>
    </source>
</reference>
<protein>
    <submittedName>
        <fullName evidence="1">Uncharacterized protein</fullName>
    </submittedName>
</protein>
<proteinExistence type="predicted"/>
<name>A0A379YE23_SERMA</name>